<dbReference type="NCBIfam" id="NF002011">
    <property type="entry name" value="PRK00816.1"/>
    <property type="match status" value="1"/>
</dbReference>
<comment type="similarity">
    <text evidence="10">Belongs to the NqrB/RnfD family.</text>
</comment>
<proteinExistence type="inferred from homology"/>
<protein>
    <recommendedName>
        <fullName evidence="10">Ion-translocating oxidoreductase complex subunit D</fullName>
        <ecNumber evidence="10">7.-.-.-</ecNumber>
    </recommendedName>
    <alternativeName>
        <fullName evidence="10">Rnf electron transport complex subunit D</fullName>
    </alternativeName>
</protein>
<evidence type="ECO:0000256" key="4">
    <source>
        <dbReference type="ARBA" id="ARBA00022643"/>
    </source>
</evidence>
<dbReference type="Proteomes" id="UP001236258">
    <property type="component" value="Unassembled WGS sequence"/>
</dbReference>
<dbReference type="PANTHER" id="PTHR30578:SF0">
    <property type="entry name" value="ION-TRANSLOCATING OXIDOREDUCTASE COMPLEX SUBUNIT D"/>
    <property type="match status" value="1"/>
</dbReference>
<feature type="transmembrane region" description="Helical" evidence="10">
    <location>
        <begin position="76"/>
        <end position="93"/>
    </location>
</feature>
<feature type="transmembrane region" description="Helical" evidence="10">
    <location>
        <begin position="20"/>
        <end position="38"/>
    </location>
</feature>
<dbReference type="InterPro" id="IPR011303">
    <property type="entry name" value="RnfD_bac"/>
</dbReference>
<dbReference type="NCBIfam" id="TIGR01946">
    <property type="entry name" value="rnfD"/>
    <property type="match status" value="1"/>
</dbReference>
<evidence type="ECO:0000256" key="6">
    <source>
        <dbReference type="ARBA" id="ARBA00022967"/>
    </source>
</evidence>
<evidence type="ECO:0000256" key="7">
    <source>
        <dbReference type="ARBA" id="ARBA00022982"/>
    </source>
</evidence>
<dbReference type="RefSeq" id="WP_305944508.1">
    <property type="nucleotide sequence ID" value="NZ_JAUZVY010000002.1"/>
</dbReference>
<keyword evidence="4 10" id="KW-0288">FMN</keyword>
<evidence type="ECO:0000256" key="1">
    <source>
        <dbReference type="ARBA" id="ARBA00022448"/>
    </source>
</evidence>
<accession>A0ABT9GN19</accession>
<evidence type="ECO:0000313" key="12">
    <source>
        <dbReference type="Proteomes" id="UP001236258"/>
    </source>
</evidence>
<evidence type="ECO:0000256" key="10">
    <source>
        <dbReference type="HAMAP-Rule" id="MF_00462"/>
    </source>
</evidence>
<dbReference type="PANTHER" id="PTHR30578">
    <property type="entry name" value="ELECTRON TRANSPORT COMPLEX PROTEIN RNFD"/>
    <property type="match status" value="1"/>
</dbReference>
<evidence type="ECO:0000256" key="5">
    <source>
        <dbReference type="ARBA" id="ARBA00022692"/>
    </source>
</evidence>
<feature type="modified residue" description="FMN phosphoryl threonine" evidence="10">
    <location>
        <position position="187"/>
    </location>
</feature>
<comment type="subunit">
    <text evidence="10">The complex is composed of six subunits: RnfA, RnfB, RnfC, RnfD, RnfE and RnfG.</text>
</comment>
<feature type="transmembrane region" description="Helical" evidence="10">
    <location>
        <begin position="299"/>
        <end position="316"/>
    </location>
</feature>
<keyword evidence="6 10" id="KW-1278">Translocase</keyword>
<keyword evidence="10" id="KW-1003">Cell membrane</keyword>
<dbReference type="EMBL" id="JAUZVY010000002">
    <property type="protein sequence ID" value="MDP4528362.1"/>
    <property type="molecule type" value="Genomic_DNA"/>
</dbReference>
<evidence type="ECO:0000256" key="3">
    <source>
        <dbReference type="ARBA" id="ARBA00022630"/>
    </source>
</evidence>
<keyword evidence="7 10" id="KW-0249">Electron transport</keyword>
<feature type="transmembrane region" description="Helical" evidence="10">
    <location>
        <begin position="216"/>
        <end position="234"/>
    </location>
</feature>
<feature type="transmembrane region" description="Helical" evidence="10">
    <location>
        <begin position="322"/>
        <end position="340"/>
    </location>
</feature>
<dbReference type="Pfam" id="PF03116">
    <property type="entry name" value="NQR2_RnfD_RnfE"/>
    <property type="match status" value="1"/>
</dbReference>
<reference evidence="11 12" key="1">
    <citation type="submission" date="2023-08" db="EMBL/GenBank/DDBJ databases">
        <authorList>
            <person name="Joshi A."/>
            <person name="Thite S."/>
        </authorList>
    </citation>
    <scope>NUCLEOTIDE SEQUENCE [LARGE SCALE GENOMIC DNA]</scope>
    <source>
        <strain evidence="11 12">1E1</strain>
    </source>
</reference>
<name>A0ABT9GN19_9GAMM</name>
<sequence>MSLRIASSPHQHNQKTTRQLMLWVVVAAVPAIAVQSYLFGYGVLVQLVLAISTAWASEALVLMLRDKTILPRLKDHSALVTAVLLAVSIPAYAPWWLVVLGTAFAIIMVKQLYGGLGFNLFNPAMAAYVLLLIAFPVQMTQWLPPTSLQQHALGPMDAVCTVFNQASCQGVPLEQLRLDADGMTMATPLDTARTDLTMGLTLPESFDKPIFQNDLGVGWFWLNLAWLAGGLLLLQQRVIQWRIPVSVLGSLALCSLIAWSINPDTQLSPVFQLFSGATMLAAFFIATDPVSASTTARGRIYYGVLIGVLVFVIRGWGGYPDAFAFAVLLANMTVPLIDYYTRPRTYGHKIPQERP</sequence>
<evidence type="ECO:0000256" key="2">
    <source>
        <dbReference type="ARBA" id="ARBA00022553"/>
    </source>
</evidence>
<keyword evidence="10" id="KW-0997">Cell inner membrane</keyword>
<gene>
    <name evidence="11" type="primary">rsxD</name>
    <name evidence="10" type="synonym">rnfD</name>
    <name evidence="11" type="ORF">Q3O59_04865</name>
</gene>
<comment type="cofactor">
    <cofactor evidence="10">
        <name>FMN</name>
        <dbReference type="ChEBI" id="CHEBI:58210"/>
    </cofactor>
</comment>
<comment type="caution">
    <text evidence="11">The sequence shown here is derived from an EMBL/GenBank/DDBJ whole genome shotgun (WGS) entry which is preliminary data.</text>
</comment>
<dbReference type="HAMAP" id="MF_00462">
    <property type="entry name" value="RsxD_RnfD"/>
    <property type="match status" value="1"/>
</dbReference>
<keyword evidence="12" id="KW-1185">Reference proteome</keyword>
<keyword evidence="2 10" id="KW-0597">Phosphoprotein</keyword>
<keyword evidence="9 10" id="KW-0472">Membrane</keyword>
<comment type="subcellular location">
    <subcellularLocation>
        <location evidence="10">Cell inner membrane</location>
        <topology evidence="10">Multi-pass membrane protein</topology>
    </subcellularLocation>
</comment>
<dbReference type="InterPro" id="IPR004338">
    <property type="entry name" value="NqrB/RnfD"/>
</dbReference>
<keyword evidence="5 10" id="KW-0812">Transmembrane</keyword>
<comment type="function">
    <text evidence="10">Part of a membrane-bound complex that couples electron transfer with translocation of ions across the membrane.</text>
</comment>
<evidence type="ECO:0000313" key="11">
    <source>
        <dbReference type="EMBL" id="MDP4528362.1"/>
    </source>
</evidence>
<evidence type="ECO:0000256" key="9">
    <source>
        <dbReference type="ARBA" id="ARBA00023136"/>
    </source>
</evidence>
<keyword evidence="8 10" id="KW-1133">Transmembrane helix</keyword>
<feature type="transmembrane region" description="Helical" evidence="10">
    <location>
        <begin position="241"/>
        <end position="261"/>
    </location>
</feature>
<keyword evidence="3 10" id="KW-0285">Flavoprotein</keyword>
<evidence type="ECO:0000256" key="8">
    <source>
        <dbReference type="ARBA" id="ARBA00022989"/>
    </source>
</evidence>
<keyword evidence="1 10" id="KW-0813">Transport</keyword>
<dbReference type="EC" id="7.-.-.-" evidence="10"/>
<feature type="transmembrane region" description="Helical" evidence="10">
    <location>
        <begin position="267"/>
        <end position="287"/>
    </location>
</feature>
<organism evidence="11 12">
    <name type="scientific">Alkalimonas delamerensis</name>
    <dbReference type="NCBI Taxonomy" id="265981"/>
    <lineage>
        <taxon>Bacteria</taxon>
        <taxon>Pseudomonadati</taxon>
        <taxon>Pseudomonadota</taxon>
        <taxon>Gammaproteobacteria</taxon>
        <taxon>Alkalimonas</taxon>
    </lineage>
</organism>